<evidence type="ECO:0000256" key="1">
    <source>
        <dbReference type="SAM" id="MobiDB-lite"/>
    </source>
</evidence>
<evidence type="ECO:0000313" key="3">
    <source>
        <dbReference type="Proteomes" id="UP000198211"/>
    </source>
</evidence>
<proteinExistence type="predicted"/>
<keyword evidence="3" id="KW-1185">Reference proteome</keyword>
<name>A0A225UW83_9STRA</name>
<feature type="region of interest" description="Disordered" evidence="1">
    <location>
        <begin position="1"/>
        <end position="22"/>
    </location>
</feature>
<accession>A0A225UW83</accession>
<sequence length="170" mass="19587">MSSNTYASPARKLCHANGGDNETHGEIALENAAKRRDPPTFQEELNEYLDLWIFATEEYYGLPVDIHDDTLVPTIASNLELHCQAHELPRTWGLFKTEICNRYRARDVYFDCASDYPLEQRFYFQQDLRGDICCFINEKSPGTLDEAIDWGSQFENAHITSNRNDGTDRN</sequence>
<organism evidence="2 3">
    <name type="scientific">Phytophthora megakarya</name>
    <dbReference type="NCBI Taxonomy" id="4795"/>
    <lineage>
        <taxon>Eukaryota</taxon>
        <taxon>Sar</taxon>
        <taxon>Stramenopiles</taxon>
        <taxon>Oomycota</taxon>
        <taxon>Peronosporomycetes</taxon>
        <taxon>Peronosporales</taxon>
        <taxon>Peronosporaceae</taxon>
        <taxon>Phytophthora</taxon>
    </lineage>
</organism>
<reference evidence="3" key="1">
    <citation type="submission" date="2017-03" db="EMBL/GenBank/DDBJ databases">
        <title>Phytopthora megakarya and P. palmivora, two closely related causual agents of cacao black pod achieved similar genome size and gene model numbers by different mechanisms.</title>
        <authorList>
            <person name="Ali S."/>
            <person name="Shao J."/>
            <person name="Larry D.J."/>
            <person name="Kronmiller B."/>
            <person name="Shen D."/>
            <person name="Strem M.D."/>
            <person name="Melnick R.L."/>
            <person name="Guiltinan M.J."/>
            <person name="Tyler B.M."/>
            <person name="Meinhardt L.W."/>
            <person name="Bailey B.A."/>
        </authorList>
    </citation>
    <scope>NUCLEOTIDE SEQUENCE [LARGE SCALE GENOMIC DNA]</scope>
    <source>
        <strain evidence="3">zdho120</strain>
    </source>
</reference>
<dbReference type="OrthoDB" id="5563411at2759"/>
<dbReference type="EMBL" id="NBNE01011212">
    <property type="protein sequence ID" value="OWY96796.1"/>
    <property type="molecule type" value="Genomic_DNA"/>
</dbReference>
<dbReference type="AlphaFoldDB" id="A0A225UW83"/>
<gene>
    <name evidence="2" type="ORF">PHMEG_00032846</name>
</gene>
<comment type="caution">
    <text evidence="2">The sequence shown here is derived from an EMBL/GenBank/DDBJ whole genome shotgun (WGS) entry which is preliminary data.</text>
</comment>
<dbReference type="Proteomes" id="UP000198211">
    <property type="component" value="Unassembled WGS sequence"/>
</dbReference>
<protein>
    <submittedName>
        <fullName evidence="2">Uncharacterized protein</fullName>
    </submittedName>
</protein>
<evidence type="ECO:0000313" key="2">
    <source>
        <dbReference type="EMBL" id="OWY96796.1"/>
    </source>
</evidence>